<evidence type="ECO:0000259" key="11">
    <source>
        <dbReference type="Pfam" id="PF24575"/>
    </source>
</evidence>
<organism evidence="12 13">
    <name type="scientific">Pasteurella testudinis DSM 23072</name>
    <dbReference type="NCBI Taxonomy" id="1122938"/>
    <lineage>
        <taxon>Bacteria</taxon>
        <taxon>Pseudomonadati</taxon>
        <taxon>Pseudomonadota</taxon>
        <taxon>Gammaproteobacteria</taxon>
        <taxon>Pasteurellales</taxon>
        <taxon>Pasteurellaceae</taxon>
        <taxon>Pasteurella</taxon>
    </lineage>
</organism>
<dbReference type="InterPro" id="IPR011990">
    <property type="entry name" value="TPR-like_helical_dom_sf"/>
</dbReference>
<dbReference type="STRING" id="1122938.SAMN05660772_00403"/>
<dbReference type="AlphaFoldDB" id="A0A1W1UFE5"/>
<dbReference type="Proteomes" id="UP000192408">
    <property type="component" value="Unassembled WGS sequence"/>
</dbReference>
<evidence type="ECO:0000256" key="7">
    <source>
        <dbReference type="ARBA" id="ARBA00023609"/>
    </source>
</evidence>
<sequence length="488" mass="56522">MKITHSFYMFSTLTLALSSGLSAVAYAETVTPEQLSRMDLPDERIQVAKPELPKPRVQVQDSQSAQSVSMTKEQLAQYPELVVRALIPALMQNNTEGVALLLPIYRQQKQTDPDLLTWGEAILARQQNDYRRALTLYRTLFAKNPAFIPVRYQMAQVLFLNNDNEAARDQFEKLRTENLSAESLAHINQYLTALNKRDEWSFHGGLSYLNERNVNNAPKAGTEVGTWKAWQSEAAEGVGYNLSADKKWSLSDGFFSKLNLAGYGRYYWDNKKYNELNVRISAGLGYQTAQTEVSLMPFTERRWYGGGSSGSDSLKRFSQNSGLRLDISYWLAPRWQLSTALEYGEQRYTTRKHLNGNNYLWSNTLLYMPNSNQYWFVGSDYSRDNARDKSDAYQRKGVRIGWGQEWSWGISSRVALNYARREYKKEVAVFGIRQKNHEYGAQLSLWHRDWHLWGITPRITWAYNKVSSNNPFYTYDKNRVYLEVNKRF</sequence>
<keyword evidence="6" id="KW-0998">Cell outer membrane</keyword>
<dbReference type="SUPFAM" id="SSF48452">
    <property type="entry name" value="TPR-like"/>
    <property type="match status" value="1"/>
</dbReference>
<evidence type="ECO:0000256" key="4">
    <source>
        <dbReference type="ARBA" id="ARBA00022729"/>
    </source>
</evidence>
<dbReference type="RefSeq" id="WP_084255742.1">
    <property type="nucleotide sequence ID" value="NZ_FWWV01000002.1"/>
</dbReference>
<keyword evidence="2" id="KW-1134">Transmembrane beta strand</keyword>
<feature type="signal peptide" evidence="9">
    <location>
        <begin position="1"/>
        <end position="27"/>
    </location>
</feature>
<evidence type="ECO:0000256" key="2">
    <source>
        <dbReference type="ARBA" id="ARBA00022452"/>
    </source>
</evidence>
<feature type="coiled-coil region" evidence="8">
    <location>
        <begin position="157"/>
        <end position="184"/>
    </location>
</feature>
<dbReference type="Pfam" id="PF24575">
    <property type="entry name" value="TPR_Slam"/>
    <property type="match status" value="1"/>
</dbReference>
<evidence type="ECO:0000256" key="1">
    <source>
        <dbReference type="ARBA" id="ARBA00004571"/>
    </source>
</evidence>
<keyword evidence="8" id="KW-0175">Coiled coil</keyword>
<dbReference type="Gene3D" id="1.25.40.10">
    <property type="entry name" value="Tetratricopeptide repeat domain"/>
    <property type="match status" value="1"/>
</dbReference>
<dbReference type="InterPro" id="IPR057556">
    <property type="entry name" value="TPR_Slam"/>
</dbReference>
<accession>A0A1W1UFE5</accession>
<reference evidence="13" key="1">
    <citation type="submission" date="2017-04" db="EMBL/GenBank/DDBJ databases">
        <authorList>
            <person name="Varghese N."/>
            <person name="Submissions S."/>
        </authorList>
    </citation>
    <scope>NUCLEOTIDE SEQUENCE [LARGE SCALE GENOMIC DNA]</scope>
    <source>
        <strain evidence="13">DSM 23072</strain>
    </source>
</reference>
<evidence type="ECO:0000256" key="6">
    <source>
        <dbReference type="ARBA" id="ARBA00023237"/>
    </source>
</evidence>
<keyword evidence="5" id="KW-0472">Membrane</keyword>
<keyword evidence="4 9" id="KW-0732">Signal</keyword>
<protein>
    <submittedName>
        <fullName evidence="12">Tetratricopeptide repeat-containing protein</fullName>
    </submittedName>
</protein>
<comment type="similarity">
    <text evidence="7">Belongs to the Slam family.</text>
</comment>
<evidence type="ECO:0000259" key="10">
    <source>
        <dbReference type="Pfam" id="PF04575"/>
    </source>
</evidence>
<evidence type="ECO:0000256" key="5">
    <source>
        <dbReference type="ARBA" id="ARBA00023136"/>
    </source>
</evidence>
<dbReference type="EMBL" id="FWWV01000002">
    <property type="protein sequence ID" value="SMB79531.1"/>
    <property type="molecule type" value="Genomic_DNA"/>
</dbReference>
<dbReference type="GO" id="GO:0009279">
    <property type="term" value="C:cell outer membrane"/>
    <property type="evidence" value="ECO:0007669"/>
    <property type="project" value="UniProtKB-SubCell"/>
</dbReference>
<evidence type="ECO:0000313" key="12">
    <source>
        <dbReference type="EMBL" id="SMB79531.1"/>
    </source>
</evidence>
<name>A0A1W1UFE5_9PAST</name>
<proteinExistence type="inferred from homology"/>
<feature type="domain" description="Surface lipoprotein assembly modifier N-terminal TPR repeats region" evidence="11">
    <location>
        <begin position="68"/>
        <end position="171"/>
    </location>
</feature>
<keyword evidence="3" id="KW-0812">Transmembrane</keyword>
<gene>
    <name evidence="12" type="ORF">SAMN05660772_00403</name>
</gene>
<evidence type="ECO:0000313" key="13">
    <source>
        <dbReference type="Proteomes" id="UP000192408"/>
    </source>
</evidence>
<evidence type="ECO:0000256" key="9">
    <source>
        <dbReference type="SAM" id="SignalP"/>
    </source>
</evidence>
<feature type="domain" description="Surface lipoprotein assembly modifier C-terminal" evidence="10">
    <location>
        <begin position="200"/>
        <end position="488"/>
    </location>
</feature>
<keyword evidence="13" id="KW-1185">Reference proteome</keyword>
<evidence type="ECO:0000256" key="3">
    <source>
        <dbReference type="ARBA" id="ARBA00022692"/>
    </source>
</evidence>
<dbReference type="Pfam" id="PF04575">
    <property type="entry name" value="SlipAM"/>
    <property type="match status" value="1"/>
</dbReference>
<dbReference type="InterPro" id="IPR007655">
    <property type="entry name" value="Slam_C"/>
</dbReference>
<feature type="chain" id="PRO_5012415924" evidence="9">
    <location>
        <begin position="28"/>
        <end position="488"/>
    </location>
</feature>
<comment type="subcellular location">
    <subcellularLocation>
        <location evidence="1">Cell outer membrane</location>
        <topology evidence="1">Multi-pass membrane protein</topology>
    </subcellularLocation>
</comment>
<evidence type="ECO:0000256" key="8">
    <source>
        <dbReference type="SAM" id="Coils"/>
    </source>
</evidence>